<dbReference type="SUPFAM" id="SSF51735">
    <property type="entry name" value="NAD(P)-binding Rossmann-fold domains"/>
    <property type="match status" value="1"/>
</dbReference>
<dbReference type="RefSeq" id="WP_149611384.1">
    <property type="nucleotide sequence ID" value="NZ_VTUX01000004.1"/>
</dbReference>
<dbReference type="AlphaFoldDB" id="A0A5B0X029"/>
<dbReference type="PANTHER" id="PTHR33303:SF2">
    <property type="entry name" value="COA-BINDING DOMAIN-CONTAINING PROTEIN"/>
    <property type="match status" value="1"/>
</dbReference>
<dbReference type="InterPro" id="IPR036291">
    <property type="entry name" value="NAD(P)-bd_dom_sf"/>
</dbReference>
<keyword evidence="3" id="KW-1185">Reference proteome</keyword>
<evidence type="ECO:0000313" key="3">
    <source>
        <dbReference type="Proteomes" id="UP000323708"/>
    </source>
</evidence>
<evidence type="ECO:0000313" key="2">
    <source>
        <dbReference type="EMBL" id="KAA1191948.1"/>
    </source>
</evidence>
<dbReference type="InterPro" id="IPR003781">
    <property type="entry name" value="CoA-bd"/>
</dbReference>
<accession>A0A5B0X029</accession>
<reference evidence="2 3" key="1">
    <citation type="submission" date="2019-09" db="EMBL/GenBank/DDBJ databases">
        <authorList>
            <person name="Chen X.-Y."/>
        </authorList>
    </citation>
    <scope>NUCLEOTIDE SEQUENCE [LARGE SCALE GENOMIC DNA]</scope>
    <source>
        <strain evidence="2 3">NY5</strain>
    </source>
</reference>
<gene>
    <name evidence="2" type="ORF">F0M18_10510</name>
</gene>
<protein>
    <submittedName>
        <fullName evidence="2">CoA-binding protein</fullName>
    </submittedName>
</protein>
<dbReference type="Gene3D" id="3.40.50.720">
    <property type="entry name" value="NAD(P)-binding Rossmann-like Domain"/>
    <property type="match status" value="1"/>
</dbReference>
<dbReference type="SMART" id="SM00881">
    <property type="entry name" value="CoA_binding"/>
    <property type="match status" value="1"/>
</dbReference>
<feature type="domain" description="CoA-binding" evidence="1">
    <location>
        <begin position="12"/>
        <end position="107"/>
    </location>
</feature>
<dbReference type="PANTHER" id="PTHR33303">
    <property type="entry name" value="CYTOPLASMIC PROTEIN-RELATED"/>
    <property type="match status" value="1"/>
</dbReference>
<name>A0A5B0X029_9GAMM</name>
<sequence>MPLTEDRDIARILATTRTIALLGASHKPQRPSHRVMRFLLAQGYQVYPVNPGLAGQELLGCRVYPDLAAIPVKIDMVDVFRQSKFLPQIVSEAVNAGIGVIWTQLGVMHAEAIAAAETAGMSVVADRCPAIELPRLEKLGLCCR</sequence>
<organism evidence="2 3">
    <name type="scientific">Pseudohalioglobus sediminis</name>
    <dbReference type="NCBI Taxonomy" id="2606449"/>
    <lineage>
        <taxon>Bacteria</taxon>
        <taxon>Pseudomonadati</taxon>
        <taxon>Pseudomonadota</taxon>
        <taxon>Gammaproteobacteria</taxon>
        <taxon>Cellvibrionales</taxon>
        <taxon>Halieaceae</taxon>
        <taxon>Pseudohalioglobus</taxon>
    </lineage>
</organism>
<evidence type="ECO:0000259" key="1">
    <source>
        <dbReference type="SMART" id="SM00881"/>
    </source>
</evidence>
<dbReference type="Pfam" id="PF13380">
    <property type="entry name" value="CoA_binding_2"/>
    <property type="match status" value="1"/>
</dbReference>
<dbReference type="Proteomes" id="UP000323708">
    <property type="component" value="Unassembled WGS sequence"/>
</dbReference>
<comment type="caution">
    <text evidence="2">The sequence shown here is derived from an EMBL/GenBank/DDBJ whole genome shotgun (WGS) entry which is preliminary data.</text>
</comment>
<dbReference type="EMBL" id="VTUX01000004">
    <property type="protein sequence ID" value="KAA1191948.1"/>
    <property type="molecule type" value="Genomic_DNA"/>
</dbReference>
<proteinExistence type="predicted"/>